<feature type="active site" description="Proton acceptor" evidence="5">
    <location>
        <position position="44"/>
    </location>
</feature>
<evidence type="ECO:0000256" key="5">
    <source>
        <dbReference type="PIRSR" id="PIRSR005054-50"/>
    </source>
</evidence>
<protein>
    <submittedName>
        <fullName evidence="7">CRISPR-associated endoribonuclease Cas6</fullName>
    </submittedName>
</protein>
<organism evidence="7 8">
    <name type="scientific">Desulfobacula phenolica</name>
    <dbReference type="NCBI Taxonomy" id="90732"/>
    <lineage>
        <taxon>Bacteria</taxon>
        <taxon>Pseudomonadati</taxon>
        <taxon>Thermodesulfobacteriota</taxon>
        <taxon>Desulfobacteria</taxon>
        <taxon>Desulfobacterales</taxon>
        <taxon>Desulfobacteraceae</taxon>
        <taxon>Desulfobacula</taxon>
    </lineage>
</organism>
<keyword evidence="3" id="KW-0051">Antiviral defense</keyword>
<dbReference type="Proteomes" id="UP000199608">
    <property type="component" value="Unassembled WGS sequence"/>
</dbReference>
<evidence type="ECO:0000256" key="4">
    <source>
        <dbReference type="PIRSR" id="PIRSR005054-1"/>
    </source>
</evidence>
<dbReference type="PIRSF" id="PIRSF005054">
    <property type="entry name" value="PF1131"/>
    <property type="match status" value="1"/>
</dbReference>
<evidence type="ECO:0000259" key="6">
    <source>
        <dbReference type="Pfam" id="PF01881"/>
    </source>
</evidence>
<sequence length="283" mass="32765">MIAGFTNPEAFRKGMILRIKITAITNQPAFFPYNYQYAVHSALYSLIQESSANYSSFLHDKGYVKDGINKLFKLFTFSKLNFSPKNNGNGGFHKVSKIQFVFSTIMEKSMRHLILGIFSNQKMMLNLSGQRHFFDIVNVDIQEDCQFTNTEKFICLSPITVSSIMIKEKGKRVQHFLNYMVPAERDHFVENLKKNLINKYETINNIPYENMKFPFQFHFENNYIVKRNGRISKLIEFKNNIKVKAMEAPFYIEADPELIKIGYDCGWGEKNSAGFGCVEKAAK</sequence>
<dbReference type="GO" id="GO:0003723">
    <property type="term" value="F:RNA binding"/>
    <property type="evidence" value="ECO:0007669"/>
    <property type="project" value="UniProtKB-KW"/>
</dbReference>
<dbReference type="Gene3D" id="3.30.70.1900">
    <property type="match status" value="1"/>
</dbReference>
<dbReference type="PANTHER" id="PTHR36984">
    <property type="entry name" value="CRISPR-ASSOCIATED ENDORIBONUCLEASE CAS6 1"/>
    <property type="match status" value="1"/>
</dbReference>
<dbReference type="GO" id="GO:0016788">
    <property type="term" value="F:hydrolase activity, acting on ester bonds"/>
    <property type="evidence" value="ECO:0007669"/>
    <property type="project" value="InterPro"/>
</dbReference>
<keyword evidence="8" id="KW-1185">Reference proteome</keyword>
<accession>A0A1H2FG69</accession>
<dbReference type="RefSeq" id="WP_092232447.1">
    <property type="nucleotide sequence ID" value="NZ_FNLL01000004.1"/>
</dbReference>
<name>A0A1H2FG69_9BACT</name>
<evidence type="ECO:0000313" key="8">
    <source>
        <dbReference type="Proteomes" id="UP000199608"/>
    </source>
</evidence>
<dbReference type="PANTHER" id="PTHR36984:SF1">
    <property type="entry name" value="CRISPR-ASSOCIATED ENDORIBONUCLEASE CAS6 1"/>
    <property type="match status" value="1"/>
</dbReference>
<reference evidence="8" key="1">
    <citation type="submission" date="2016-10" db="EMBL/GenBank/DDBJ databases">
        <authorList>
            <person name="Varghese N."/>
            <person name="Submissions S."/>
        </authorList>
    </citation>
    <scope>NUCLEOTIDE SEQUENCE [LARGE SCALE GENOMIC DNA]</scope>
    <source>
        <strain evidence="8">DSM 3384</strain>
    </source>
</reference>
<dbReference type="AlphaFoldDB" id="A0A1H2FG69"/>
<evidence type="ECO:0000256" key="1">
    <source>
        <dbReference type="ARBA" id="ARBA00005937"/>
    </source>
</evidence>
<dbReference type="InterPro" id="IPR049435">
    <property type="entry name" value="Cas_Cas6_C"/>
</dbReference>
<dbReference type="EMBL" id="FNLL01000004">
    <property type="protein sequence ID" value="SDU06351.1"/>
    <property type="molecule type" value="Genomic_DNA"/>
</dbReference>
<dbReference type="InterPro" id="IPR010156">
    <property type="entry name" value="CRISPR-assoc_prot_Cas6"/>
</dbReference>
<dbReference type="NCBIfam" id="TIGR01877">
    <property type="entry name" value="cas_cas6"/>
    <property type="match status" value="1"/>
</dbReference>
<dbReference type="InterPro" id="IPR045747">
    <property type="entry name" value="CRISPR-assoc_prot_Cas6_N_sf"/>
</dbReference>
<dbReference type="Pfam" id="PF21350">
    <property type="entry name" value="Cas6_I-A"/>
    <property type="match status" value="1"/>
</dbReference>
<evidence type="ECO:0000313" key="7">
    <source>
        <dbReference type="EMBL" id="SDU06351.1"/>
    </source>
</evidence>
<feature type="active site" description="Proton donor" evidence="5">
    <location>
        <position position="59"/>
    </location>
</feature>
<keyword evidence="2" id="KW-0694">RNA-binding</keyword>
<dbReference type="Pfam" id="PF01881">
    <property type="entry name" value="Cas_Cas6_C"/>
    <property type="match status" value="1"/>
</dbReference>
<feature type="domain" description="CRISPR associated protein Cas6 C-terminal" evidence="6">
    <location>
        <begin position="145"/>
        <end position="279"/>
    </location>
</feature>
<feature type="site" description="Transition state stabilizer" evidence="4">
    <location>
        <position position="73"/>
    </location>
</feature>
<comment type="similarity">
    <text evidence="1">Belongs to the CRISPR-associated protein Cas6/Cse3/CasE family.</text>
</comment>
<evidence type="ECO:0000256" key="2">
    <source>
        <dbReference type="ARBA" id="ARBA00022884"/>
    </source>
</evidence>
<gene>
    <name evidence="7" type="ORF">SAMN04487931_104140</name>
</gene>
<dbReference type="CDD" id="cd21140">
    <property type="entry name" value="Cas6_I-like"/>
    <property type="match status" value="1"/>
</dbReference>
<dbReference type="GO" id="GO:0051607">
    <property type="term" value="P:defense response to virus"/>
    <property type="evidence" value="ECO:0007669"/>
    <property type="project" value="UniProtKB-KW"/>
</dbReference>
<proteinExistence type="inferred from homology"/>
<evidence type="ECO:0000256" key="3">
    <source>
        <dbReference type="ARBA" id="ARBA00023118"/>
    </source>
</evidence>
<dbReference type="Gene3D" id="3.30.70.1890">
    <property type="match status" value="1"/>
</dbReference>